<dbReference type="PANTHER" id="PTHR43586">
    <property type="entry name" value="CYSTEINE DESULFURASE"/>
    <property type="match status" value="1"/>
</dbReference>
<dbReference type="RefSeq" id="WP_169571588.1">
    <property type="nucleotide sequence ID" value="NZ_JABBFV010000003.1"/>
</dbReference>
<evidence type="ECO:0000313" key="5">
    <source>
        <dbReference type="Proteomes" id="UP000519023"/>
    </source>
</evidence>
<feature type="domain" description="Aminotransferase class V" evidence="3">
    <location>
        <begin position="90"/>
        <end position="264"/>
    </location>
</feature>
<dbReference type="PANTHER" id="PTHR43586:SF8">
    <property type="entry name" value="CYSTEINE DESULFURASE 1, CHLOROPLASTIC"/>
    <property type="match status" value="1"/>
</dbReference>
<dbReference type="InterPro" id="IPR015421">
    <property type="entry name" value="PyrdxlP-dep_Trfase_major"/>
</dbReference>
<protein>
    <submittedName>
        <fullName evidence="4">Aminotransferase class V-fold PLP-dependent enzyme</fullName>
    </submittedName>
</protein>
<keyword evidence="4" id="KW-0808">Transferase</keyword>
<keyword evidence="4" id="KW-0032">Aminotransferase</keyword>
<dbReference type="GO" id="GO:0008483">
    <property type="term" value="F:transaminase activity"/>
    <property type="evidence" value="ECO:0007669"/>
    <property type="project" value="UniProtKB-KW"/>
</dbReference>
<evidence type="ECO:0000256" key="2">
    <source>
        <dbReference type="SAM" id="SignalP"/>
    </source>
</evidence>
<reference evidence="4 5" key="1">
    <citation type="submission" date="2020-04" db="EMBL/GenBank/DDBJ databases">
        <title>Sphingobium sp. AR-3-1 isolated from Arctic soil.</title>
        <authorList>
            <person name="Dahal R.H."/>
            <person name="Chaudhary D.K."/>
        </authorList>
    </citation>
    <scope>NUCLEOTIDE SEQUENCE [LARGE SCALE GENOMIC DNA]</scope>
    <source>
        <strain evidence="4 5">AR-3-1</strain>
    </source>
</reference>
<dbReference type="Gene3D" id="3.40.640.10">
    <property type="entry name" value="Type I PLP-dependent aspartate aminotransferase-like (Major domain)"/>
    <property type="match status" value="1"/>
</dbReference>
<dbReference type="Gene3D" id="3.90.1150.10">
    <property type="entry name" value="Aspartate Aminotransferase, domain 1"/>
    <property type="match status" value="1"/>
</dbReference>
<dbReference type="EMBL" id="JABBFV010000003">
    <property type="protein sequence ID" value="NML09716.1"/>
    <property type="molecule type" value="Genomic_DNA"/>
</dbReference>
<dbReference type="SUPFAM" id="SSF53383">
    <property type="entry name" value="PLP-dependent transferases"/>
    <property type="match status" value="1"/>
</dbReference>
<name>A0A7X9ZSM8_9SPHN</name>
<gene>
    <name evidence="4" type="ORF">HHL08_06065</name>
</gene>
<evidence type="ECO:0000259" key="3">
    <source>
        <dbReference type="Pfam" id="PF00266"/>
    </source>
</evidence>
<dbReference type="Pfam" id="PF00266">
    <property type="entry name" value="Aminotran_5"/>
    <property type="match status" value="1"/>
</dbReference>
<evidence type="ECO:0000313" key="4">
    <source>
        <dbReference type="EMBL" id="NML09716.1"/>
    </source>
</evidence>
<feature type="chain" id="PRO_5030686288" evidence="2">
    <location>
        <begin position="22"/>
        <end position="430"/>
    </location>
</feature>
<dbReference type="InterPro" id="IPR000192">
    <property type="entry name" value="Aminotrans_V_dom"/>
</dbReference>
<dbReference type="AlphaFoldDB" id="A0A7X9ZSM8"/>
<dbReference type="InterPro" id="IPR006311">
    <property type="entry name" value="TAT_signal"/>
</dbReference>
<organism evidence="4 5">
    <name type="scientific">Sphingobium psychrophilum</name>
    <dbReference type="NCBI Taxonomy" id="2728834"/>
    <lineage>
        <taxon>Bacteria</taxon>
        <taxon>Pseudomonadati</taxon>
        <taxon>Pseudomonadota</taxon>
        <taxon>Alphaproteobacteria</taxon>
        <taxon>Sphingomonadales</taxon>
        <taxon>Sphingomonadaceae</taxon>
        <taxon>Sphingobium</taxon>
    </lineage>
</organism>
<dbReference type="InterPro" id="IPR015422">
    <property type="entry name" value="PyrdxlP-dep_Trfase_small"/>
</dbReference>
<feature type="signal peptide" evidence="2">
    <location>
        <begin position="1"/>
        <end position="21"/>
    </location>
</feature>
<dbReference type="Proteomes" id="UP000519023">
    <property type="component" value="Unassembled WGS sequence"/>
</dbReference>
<keyword evidence="2" id="KW-0732">Signal</keyword>
<sequence length="430" mass="45473">MTLSRRQALGAAIAVPLAAQAARASATTPSLPEKIGLPDRSSFAPTPIAYLDSASTHPISLGARAAMDAYVAARTLDPAAAARKPVDRAATIAKFARLVNADPDELCWVQSTTMGEQAVLRALGFPHDKGRIVTDTLHFYAGFPMYQELAKQGVDVAWVQARDGRIDMDDMAKAITPGTKLVSLSLVSTYNGFHHDLKAVCDLAHATGALVYADIIHAAGAVPVDLHASSVDFAACATYKWLMGDFGLGFLYARRGVLEALPLADFGYYGFAAPGAPPGIGLSPPQTHVYPMDPPNPLSSGNEPTSYAIRPGALGHFGTGTYAQAVVAAIDHGLDHITALTVPAIQAHAQSLIAPLREGLTAKGYRLITPPGTTTPLLTALLPDAKTRLADPLARAQVRLSLHDHHFRIAPSIFNDMHDVDRLLAALPRA</sequence>
<comment type="caution">
    <text evidence="4">The sequence shown here is derived from an EMBL/GenBank/DDBJ whole genome shotgun (WGS) entry which is preliminary data.</text>
</comment>
<accession>A0A7X9ZSM8</accession>
<dbReference type="PROSITE" id="PS51318">
    <property type="entry name" value="TAT"/>
    <property type="match status" value="1"/>
</dbReference>
<keyword evidence="1" id="KW-0663">Pyridoxal phosphate</keyword>
<proteinExistence type="predicted"/>
<dbReference type="InterPro" id="IPR015424">
    <property type="entry name" value="PyrdxlP-dep_Trfase"/>
</dbReference>
<evidence type="ECO:0000256" key="1">
    <source>
        <dbReference type="ARBA" id="ARBA00022898"/>
    </source>
</evidence>
<keyword evidence="5" id="KW-1185">Reference proteome</keyword>